<keyword evidence="1" id="KW-0812">Transmembrane</keyword>
<proteinExistence type="predicted"/>
<keyword evidence="1" id="KW-1133">Transmembrane helix</keyword>
<evidence type="ECO:0000313" key="2">
    <source>
        <dbReference type="EMBL" id="MBS8266439.1"/>
    </source>
</evidence>
<sequence>MGEVNEKAGVEMKKVILFILFWFLIIFSVIAQISDRFIHWLSPNALSLIDERLTYTFVPIMINFFIVFLLWKIRIQKSHFLISFFLNFIFFMFYIYYQYRDWGLGRVR</sequence>
<name>A0A944GY80_9BACI</name>
<accession>A0A944GY80</accession>
<keyword evidence="3" id="KW-1185">Reference proteome</keyword>
<feature type="transmembrane region" description="Helical" evidence="1">
    <location>
        <begin position="53"/>
        <end position="71"/>
    </location>
</feature>
<organism evidence="2 3">
    <name type="scientific">Mesobacillus boroniphilus</name>
    <dbReference type="NCBI Taxonomy" id="308892"/>
    <lineage>
        <taxon>Bacteria</taxon>
        <taxon>Bacillati</taxon>
        <taxon>Bacillota</taxon>
        <taxon>Bacilli</taxon>
        <taxon>Bacillales</taxon>
        <taxon>Bacillaceae</taxon>
        <taxon>Mesobacillus</taxon>
    </lineage>
</organism>
<dbReference type="EMBL" id="QTKX01000003">
    <property type="protein sequence ID" value="MBS8266439.1"/>
    <property type="molecule type" value="Genomic_DNA"/>
</dbReference>
<dbReference type="AlphaFoldDB" id="A0A944GY80"/>
<reference evidence="2 3" key="1">
    <citation type="journal article" date="2021" name="Microorganisms">
        <title>Bacterial Dimethylsulfoniopropionate Biosynthesis in the East China Sea.</title>
        <authorList>
            <person name="Liu J."/>
            <person name="Zhang Y."/>
            <person name="Liu J."/>
            <person name="Zhong H."/>
            <person name="Williams B.T."/>
            <person name="Zheng Y."/>
            <person name="Curson A.R.J."/>
            <person name="Sun C."/>
            <person name="Sun H."/>
            <person name="Song D."/>
            <person name="Wagner Mackenzie B."/>
            <person name="Bermejo Martinez A."/>
            <person name="Todd J.D."/>
            <person name="Zhang X.H."/>
        </authorList>
    </citation>
    <scope>NUCLEOTIDE SEQUENCE [LARGE SCALE GENOMIC DNA]</scope>
    <source>
        <strain evidence="2 3">ESS08</strain>
    </source>
</reference>
<keyword evidence="1" id="KW-0472">Membrane</keyword>
<evidence type="ECO:0000256" key="1">
    <source>
        <dbReference type="SAM" id="Phobius"/>
    </source>
</evidence>
<feature type="transmembrane region" description="Helical" evidence="1">
    <location>
        <begin position="15"/>
        <end position="33"/>
    </location>
</feature>
<evidence type="ECO:0000313" key="3">
    <source>
        <dbReference type="Proteomes" id="UP000761411"/>
    </source>
</evidence>
<dbReference type="Proteomes" id="UP000761411">
    <property type="component" value="Unassembled WGS sequence"/>
</dbReference>
<gene>
    <name evidence="2" type="ORF">DYI25_18625</name>
</gene>
<feature type="transmembrane region" description="Helical" evidence="1">
    <location>
        <begin position="78"/>
        <end position="97"/>
    </location>
</feature>
<comment type="caution">
    <text evidence="2">The sequence shown here is derived from an EMBL/GenBank/DDBJ whole genome shotgun (WGS) entry which is preliminary data.</text>
</comment>
<protein>
    <submittedName>
        <fullName evidence="2">Uncharacterized protein</fullName>
    </submittedName>
</protein>